<accession>A0ABX0VTA6</accession>
<dbReference type="Proteomes" id="UP000709466">
    <property type="component" value="Unassembled WGS sequence"/>
</dbReference>
<sequence>MTSRTPVKRIRRPKLKYLIAALSILVAAPVAAETQLLMVRETGCFWCARWDAEVGDAYDKTTEGKAAPLVTADLHGSLDAYDFVRPVVFSPTFVLIEDNVELGRIEGYPGEDFFWGFLGNLLAEAELPAPNI</sequence>
<proteinExistence type="predicted"/>
<dbReference type="EMBL" id="JAATOP010000001">
    <property type="protein sequence ID" value="NIY71066.1"/>
    <property type="molecule type" value="Genomic_DNA"/>
</dbReference>
<keyword evidence="3" id="KW-1185">Reference proteome</keyword>
<comment type="caution">
    <text evidence="2">The sequence shown here is derived from an EMBL/GenBank/DDBJ whole genome shotgun (WGS) entry which is preliminary data.</text>
</comment>
<evidence type="ECO:0000313" key="3">
    <source>
        <dbReference type="Proteomes" id="UP000709466"/>
    </source>
</evidence>
<feature type="chain" id="PRO_5045775010" description="Regulatory protein SoxS" evidence="1">
    <location>
        <begin position="33"/>
        <end position="132"/>
    </location>
</feature>
<evidence type="ECO:0000313" key="2">
    <source>
        <dbReference type="EMBL" id="NIY71066.1"/>
    </source>
</evidence>
<dbReference type="InterPro" id="IPR036249">
    <property type="entry name" value="Thioredoxin-like_sf"/>
</dbReference>
<name>A0ABX0VTA6_9RHOB</name>
<evidence type="ECO:0000256" key="1">
    <source>
        <dbReference type="SAM" id="SignalP"/>
    </source>
</evidence>
<dbReference type="Gene3D" id="3.40.30.10">
    <property type="entry name" value="Glutaredoxin"/>
    <property type="match status" value="1"/>
</dbReference>
<organism evidence="2 3">
    <name type="scientific">Marivivens donghaensis</name>
    <dbReference type="NCBI Taxonomy" id="1699413"/>
    <lineage>
        <taxon>Bacteria</taxon>
        <taxon>Pseudomonadati</taxon>
        <taxon>Pseudomonadota</taxon>
        <taxon>Alphaproteobacteria</taxon>
        <taxon>Rhodobacterales</taxon>
        <taxon>Paracoccaceae</taxon>
        <taxon>Marivivens group</taxon>
        <taxon>Marivivens</taxon>
    </lineage>
</organism>
<dbReference type="SUPFAM" id="SSF52833">
    <property type="entry name" value="Thioredoxin-like"/>
    <property type="match status" value="1"/>
</dbReference>
<keyword evidence="1" id="KW-0732">Signal</keyword>
<reference evidence="2 3" key="1">
    <citation type="submission" date="2020-03" db="EMBL/GenBank/DDBJ databases">
        <title>Bacterial isolates of synthetic phycosphere.</title>
        <authorList>
            <person name="Fu H."/>
            <person name="Moran M.A."/>
        </authorList>
    </citation>
    <scope>NUCLEOTIDE SEQUENCE [LARGE SCALE GENOMIC DNA]</scope>
    <source>
        <strain evidence="2 3">HF1</strain>
    </source>
</reference>
<gene>
    <name evidence="2" type="ORF">HCZ30_01295</name>
</gene>
<evidence type="ECO:0008006" key="4">
    <source>
        <dbReference type="Google" id="ProtNLM"/>
    </source>
</evidence>
<protein>
    <recommendedName>
        <fullName evidence="4">Regulatory protein SoxS</fullName>
    </recommendedName>
</protein>
<feature type="signal peptide" evidence="1">
    <location>
        <begin position="1"/>
        <end position="32"/>
    </location>
</feature>